<accession>A0A0E9RGP2</accession>
<evidence type="ECO:0000313" key="2">
    <source>
        <dbReference type="EMBL" id="JAH28244.1"/>
    </source>
</evidence>
<keyword evidence="1" id="KW-0732">Signal</keyword>
<sequence>MSLLLLSALPLCLHDVTGSAVSFDSGQLPCNSNR</sequence>
<feature type="signal peptide" evidence="1">
    <location>
        <begin position="1"/>
        <end position="18"/>
    </location>
</feature>
<dbReference type="EMBL" id="GBXM01080333">
    <property type="protein sequence ID" value="JAH28244.1"/>
    <property type="molecule type" value="Transcribed_RNA"/>
</dbReference>
<protein>
    <submittedName>
        <fullName evidence="2">Uncharacterized protein</fullName>
    </submittedName>
</protein>
<feature type="chain" id="PRO_5002431899" evidence="1">
    <location>
        <begin position="19"/>
        <end position="34"/>
    </location>
</feature>
<dbReference type="AlphaFoldDB" id="A0A0E9RGP2"/>
<organism evidence="2">
    <name type="scientific">Anguilla anguilla</name>
    <name type="common">European freshwater eel</name>
    <name type="synonym">Muraena anguilla</name>
    <dbReference type="NCBI Taxonomy" id="7936"/>
    <lineage>
        <taxon>Eukaryota</taxon>
        <taxon>Metazoa</taxon>
        <taxon>Chordata</taxon>
        <taxon>Craniata</taxon>
        <taxon>Vertebrata</taxon>
        <taxon>Euteleostomi</taxon>
        <taxon>Actinopterygii</taxon>
        <taxon>Neopterygii</taxon>
        <taxon>Teleostei</taxon>
        <taxon>Anguilliformes</taxon>
        <taxon>Anguillidae</taxon>
        <taxon>Anguilla</taxon>
    </lineage>
</organism>
<reference evidence="2" key="2">
    <citation type="journal article" date="2015" name="Fish Shellfish Immunol.">
        <title>Early steps in the European eel (Anguilla anguilla)-Vibrio vulnificus interaction in the gills: Role of the RtxA13 toxin.</title>
        <authorList>
            <person name="Callol A."/>
            <person name="Pajuelo D."/>
            <person name="Ebbesson L."/>
            <person name="Teles M."/>
            <person name="MacKenzie S."/>
            <person name="Amaro C."/>
        </authorList>
    </citation>
    <scope>NUCLEOTIDE SEQUENCE</scope>
</reference>
<name>A0A0E9RGP2_ANGAN</name>
<evidence type="ECO:0000256" key="1">
    <source>
        <dbReference type="SAM" id="SignalP"/>
    </source>
</evidence>
<proteinExistence type="predicted"/>
<reference evidence="2" key="1">
    <citation type="submission" date="2014-11" db="EMBL/GenBank/DDBJ databases">
        <authorList>
            <person name="Amaro Gonzalez C."/>
        </authorList>
    </citation>
    <scope>NUCLEOTIDE SEQUENCE</scope>
</reference>